<dbReference type="Proteomes" id="UP000322244">
    <property type="component" value="Unassembled WGS sequence"/>
</dbReference>
<dbReference type="EMBL" id="VLNY01000017">
    <property type="protein sequence ID" value="KAA0018499.1"/>
    <property type="molecule type" value="Genomic_DNA"/>
</dbReference>
<name>A0A5A7S3U6_9NOCA</name>
<dbReference type="PROSITE" id="PS51819">
    <property type="entry name" value="VOC"/>
    <property type="match status" value="1"/>
</dbReference>
<feature type="domain" description="VOC" evidence="2">
    <location>
        <begin position="6"/>
        <end position="144"/>
    </location>
</feature>
<protein>
    <submittedName>
        <fullName evidence="3">VOC family protein</fullName>
    </submittedName>
</protein>
<accession>A0A5A7S3U6</accession>
<dbReference type="AlphaFoldDB" id="A0A5A7S3U6"/>
<dbReference type="OrthoDB" id="7187210at2"/>
<evidence type="ECO:0000313" key="3">
    <source>
        <dbReference type="EMBL" id="KAA0018499.1"/>
    </source>
</evidence>
<dbReference type="GO" id="GO:0046872">
    <property type="term" value="F:metal ion binding"/>
    <property type="evidence" value="ECO:0007669"/>
    <property type="project" value="UniProtKB-KW"/>
</dbReference>
<dbReference type="InterPro" id="IPR037523">
    <property type="entry name" value="VOC_core"/>
</dbReference>
<proteinExistence type="predicted"/>
<evidence type="ECO:0000259" key="2">
    <source>
        <dbReference type="PROSITE" id="PS51819"/>
    </source>
</evidence>
<dbReference type="PANTHER" id="PTHR43048:SF5">
    <property type="entry name" value="BLR5325 PROTEIN"/>
    <property type="match status" value="1"/>
</dbReference>
<organism evidence="3 4">
    <name type="scientific">Antrihabitans cavernicola</name>
    <dbReference type="NCBI Taxonomy" id="2495913"/>
    <lineage>
        <taxon>Bacteria</taxon>
        <taxon>Bacillati</taxon>
        <taxon>Actinomycetota</taxon>
        <taxon>Actinomycetes</taxon>
        <taxon>Mycobacteriales</taxon>
        <taxon>Nocardiaceae</taxon>
        <taxon>Antrihabitans</taxon>
    </lineage>
</organism>
<dbReference type="Gene3D" id="3.10.180.10">
    <property type="entry name" value="2,3-Dihydroxybiphenyl 1,2-Dioxygenase, domain 1"/>
    <property type="match status" value="1"/>
</dbReference>
<keyword evidence="1" id="KW-0479">Metal-binding</keyword>
<dbReference type="GO" id="GO:0004493">
    <property type="term" value="F:methylmalonyl-CoA epimerase activity"/>
    <property type="evidence" value="ECO:0007669"/>
    <property type="project" value="TreeGrafter"/>
</dbReference>
<dbReference type="RefSeq" id="WP_149432760.1">
    <property type="nucleotide sequence ID" value="NZ_VLNY01000017.1"/>
</dbReference>
<reference evidence="3 4" key="1">
    <citation type="submission" date="2019-07" db="EMBL/GenBank/DDBJ databases">
        <title>Rhodococcus cavernicolus sp. nov., isolated from a cave.</title>
        <authorList>
            <person name="Lee S.D."/>
        </authorList>
    </citation>
    <scope>NUCLEOTIDE SEQUENCE [LARGE SCALE GENOMIC DNA]</scope>
    <source>
        <strain evidence="3 4">C1-24</strain>
    </source>
</reference>
<dbReference type="InterPro" id="IPR029068">
    <property type="entry name" value="Glyas_Bleomycin-R_OHBP_Dase"/>
</dbReference>
<evidence type="ECO:0000256" key="1">
    <source>
        <dbReference type="ARBA" id="ARBA00022723"/>
    </source>
</evidence>
<keyword evidence="4" id="KW-1185">Reference proteome</keyword>
<dbReference type="SUPFAM" id="SSF54593">
    <property type="entry name" value="Glyoxalase/Bleomycin resistance protein/Dihydroxybiphenyl dioxygenase"/>
    <property type="match status" value="1"/>
</dbReference>
<dbReference type="PANTHER" id="PTHR43048">
    <property type="entry name" value="METHYLMALONYL-COA EPIMERASE"/>
    <property type="match status" value="1"/>
</dbReference>
<gene>
    <name evidence="3" type="ORF">FOY51_23760</name>
</gene>
<dbReference type="GO" id="GO:0046491">
    <property type="term" value="P:L-methylmalonyl-CoA metabolic process"/>
    <property type="evidence" value="ECO:0007669"/>
    <property type="project" value="TreeGrafter"/>
</dbReference>
<sequence length="146" mass="15162">MTHIRRFDHIGITVADLDSATAFFVGLGLEVEGTGSVQGEFVETVCAIPGAHCNIVMLRPPGGGSALELSSFVTPDHLPGSPTAMANEVGLRNVSFEVDDLQAAVDAVAVDGYGLVGGIGAYENSVRMAYVRGPEGIIVSLFEQIG</sequence>
<comment type="caution">
    <text evidence="3">The sequence shown here is derived from an EMBL/GenBank/DDBJ whole genome shotgun (WGS) entry which is preliminary data.</text>
</comment>
<evidence type="ECO:0000313" key="4">
    <source>
        <dbReference type="Proteomes" id="UP000322244"/>
    </source>
</evidence>
<dbReference type="InterPro" id="IPR051785">
    <property type="entry name" value="MMCE/EMCE_epimerase"/>
</dbReference>
<dbReference type="Pfam" id="PF13669">
    <property type="entry name" value="Glyoxalase_4"/>
    <property type="match status" value="1"/>
</dbReference>